<feature type="region of interest" description="Disordered" evidence="3">
    <location>
        <begin position="78"/>
        <end position="113"/>
    </location>
</feature>
<organism evidence="6 7">
    <name type="scientific">Aedes aegypti</name>
    <name type="common">Yellowfever mosquito</name>
    <name type="synonym">Culex aegypti</name>
    <dbReference type="NCBI Taxonomy" id="7159"/>
    <lineage>
        <taxon>Eukaryota</taxon>
        <taxon>Metazoa</taxon>
        <taxon>Ecdysozoa</taxon>
        <taxon>Arthropoda</taxon>
        <taxon>Hexapoda</taxon>
        <taxon>Insecta</taxon>
        <taxon>Pterygota</taxon>
        <taxon>Neoptera</taxon>
        <taxon>Endopterygota</taxon>
        <taxon>Diptera</taxon>
        <taxon>Nematocera</taxon>
        <taxon>Culicoidea</taxon>
        <taxon>Culicidae</taxon>
        <taxon>Culicinae</taxon>
        <taxon>Aedini</taxon>
        <taxon>Aedes</taxon>
        <taxon>Stegomyia</taxon>
    </lineage>
</organism>
<evidence type="ECO:0000256" key="1">
    <source>
        <dbReference type="ARBA" id="ARBA00007124"/>
    </source>
</evidence>
<protein>
    <recommendedName>
        <fullName evidence="2">SUZ RNA-binding domain-containing</fullName>
    </recommendedName>
</protein>
<feature type="compositionally biased region" description="Basic and acidic residues" evidence="3">
    <location>
        <begin position="92"/>
        <end position="102"/>
    </location>
</feature>
<dbReference type="PANTHER" id="PTHR31796:SF2">
    <property type="entry name" value="SUZ DOMAIN-CONTAINING PROTEIN 1"/>
    <property type="match status" value="1"/>
</dbReference>
<feature type="compositionally biased region" description="Low complexity" evidence="3">
    <location>
        <begin position="42"/>
        <end position="54"/>
    </location>
</feature>
<dbReference type="PROSITE" id="PS51938">
    <property type="entry name" value="SUZ_C"/>
    <property type="match status" value="1"/>
</dbReference>
<feature type="region of interest" description="Disordered" evidence="3">
    <location>
        <begin position="127"/>
        <end position="201"/>
    </location>
</feature>
<sequence length="327" mass="35999">MSGSNKGQQQDLVDDSWEEIDEDRLAARLSKLSNDEDVEATEPSGSSEGSSRSGRPPPNSLPAMLEEELRPRMILQRPQMQILRRPQSQAQEAEKAAIESKPKAQIKSLDQRKQEYAEARLRILGSAHDEEEQQQTKQIEQAPKKGSPNTNGYRINNNNSNSSSSSSSSSSNTTNNNGGNIRLDRPPNSFRSLPGCYHMPQLPAPHPGGSFYAQLPSSGRIPPDASASINLHFFPPQQQQPVGPHVPGGYHFQHHQQQQQQHHHPQQHLHQKHVPPYGMPPQSSSGYHHGTMGPIPAYGGPLGHNSNNNVLRTPAGPDGSHGFAMRR</sequence>
<dbReference type="EMBL" id="CH477447">
    <property type="protein sequence ID" value="EAT40741.1"/>
    <property type="molecule type" value="Genomic_DNA"/>
</dbReference>
<evidence type="ECO:0000313" key="6">
    <source>
        <dbReference type="EMBL" id="EAT40741.1"/>
    </source>
</evidence>
<evidence type="ECO:0000259" key="5">
    <source>
        <dbReference type="PROSITE" id="PS51938"/>
    </source>
</evidence>
<dbReference type="InterPro" id="IPR024642">
    <property type="entry name" value="SUZ-C"/>
</dbReference>
<dbReference type="KEGG" id="aag:5569309"/>
<dbReference type="PROSITE" id="PS51673">
    <property type="entry name" value="SUZ"/>
    <property type="match status" value="1"/>
</dbReference>
<dbReference type="Proteomes" id="UP000682892">
    <property type="component" value="Unassembled WGS sequence"/>
</dbReference>
<dbReference type="AlphaFoldDB" id="A0A1S4FGW7"/>
<dbReference type="PANTHER" id="PTHR31796">
    <property type="entry name" value="SUZ DOMAIN-CONTAINING PROTEIN 1"/>
    <property type="match status" value="1"/>
</dbReference>
<dbReference type="InterPro" id="IPR024771">
    <property type="entry name" value="SUZ"/>
</dbReference>
<reference evidence="6" key="2">
    <citation type="journal article" date="2007" name="Science">
        <title>Genome sequence of Aedes aegypti, a major arbovirus vector.</title>
        <authorList>
            <person name="Nene V."/>
            <person name="Wortman J.R."/>
            <person name="Lawson D."/>
            <person name="Haas B."/>
            <person name="Kodira C."/>
            <person name="Tu Z.J."/>
            <person name="Loftus B."/>
            <person name="Xi Z."/>
            <person name="Megy K."/>
            <person name="Grabherr M."/>
            <person name="Ren Q."/>
            <person name="Zdobnov E.M."/>
            <person name="Lobo N.F."/>
            <person name="Campbell K.S."/>
            <person name="Brown S.E."/>
            <person name="Bonaldo M.F."/>
            <person name="Zhu J."/>
            <person name="Sinkins S.P."/>
            <person name="Hogenkamp D.G."/>
            <person name="Amedeo P."/>
            <person name="Arensburger P."/>
            <person name="Atkinson P.W."/>
            <person name="Bidwell S."/>
            <person name="Biedler J."/>
            <person name="Birney E."/>
            <person name="Bruggner R.V."/>
            <person name="Costas J."/>
            <person name="Coy M.R."/>
            <person name="Crabtree J."/>
            <person name="Crawford M."/>
            <person name="Debruyn B."/>
            <person name="Decaprio D."/>
            <person name="Eiglmeier K."/>
            <person name="Eisenstadt E."/>
            <person name="El-Dorry H."/>
            <person name="Gelbart W.M."/>
            <person name="Gomes S.L."/>
            <person name="Hammond M."/>
            <person name="Hannick L.I."/>
            <person name="Hogan J.R."/>
            <person name="Holmes M.H."/>
            <person name="Jaffe D."/>
            <person name="Johnston J.S."/>
            <person name="Kennedy R.C."/>
            <person name="Koo H."/>
            <person name="Kravitz S."/>
            <person name="Kriventseva E.V."/>
            <person name="Kulp D."/>
            <person name="Labutti K."/>
            <person name="Lee E."/>
            <person name="Li S."/>
            <person name="Lovin D.D."/>
            <person name="Mao C."/>
            <person name="Mauceli E."/>
            <person name="Menck C.F."/>
            <person name="Miller J.R."/>
            <person name="Montgomery P."/>
            <person name="Mori A."/>
            <person name="Nascimento A.L."/>
            <person name="Naveira H.F."/>
            <person name="Nusbaum C."/>
            <person name="O'leary S."/>
            <person name="Orvis J."/>
            <person name="Pertea M."/>
            <person name="Quesneville H."/>
            <person name="Reidenbach K.R."/>
            <person name="Rogers Y.H."/>
            <person name="Roth C.W."/>
            <person name="Schneider J.R."/>
            <person name="Schatz M."/>
            <person name="Shumway M."/>
            <person name="Stanke M."/>
            <person name="Stinson E.O."/>
            <person name="Tubio J.M."/>
            <person name="Vanzee J.P."/>
            <person name="Verjovski-Almeida S."/>
            <person name="Werner D."/>
            <person name="White O."/>
            <person name="Wyder S."/>
            <person name="Zeng Q."/>
            <person name="Zhao Q."/>
            <person name="Zhao Y."/>
            <person name="Hill C.A."/>
            <person name="Raikhel A.S."/>
            <person name="Soares M.B."/>
            <person name="Knudson D.L."/>
            <person name="Lee N.H."/>
            <person name="Galagan J."/>
            <person name="Salzberg S.L."/>
            <person name="Paulsen I.T."/>
            <person name="Dimopoulos G."/>
            <person name="Collins F.H."/>
            <person name="Birren B."/>
            <person name="Fraser-Liggett C.M."/>
            <person name="Severson D.W."/>
        </authorList>
    </citation>
    <scope>NUCLEOTIDE SEQUENCE [LARGE SCALE GENOMIC DNA]</scope>
    <source>
        <strain evidence="6">Liverpool</strain>
    </source>
</reference>
<dbReference type="OrthoDB" id="5373615at2759"/>
<feature type="compositionally biased region" description="Polar residues" evidence="3">
    <location>
        <begin position="1"/>
        <end position="11"/>
    </location>
</feature>
<accession>A0A1S4FGW7</accession>
<evidence type="ECO:0000256" key="3">
    <source>
        <dbReference type="SAM" id="MobiDB-lite"/>
    </source>
</evidence>
<name>A0A1S4FGW7_AEDAE</name>
<reference evidence="6" key="3">
    <citation type="submission" date="2012-09" db="EMBL/GenBank/DDBJ databases">
        <authorList>
            <consortium name="VectorBase"/>
        </authorList>
    </citation>
    <scope>NUCLEOTIDE SEQUENCE</scope>
    <source>
        <strain evidence="6">Liverpool</strain>
    </source>
</reference>
<feature type="domain" description="SUZ" evidence="4">
    <location>
        <begin position="55"/>
        <end position="128"/>
    </location>
</feature>
<proteinExistence type="inferred from homology"/>
<reference evidence="6" key="1">
    <citation type="submission" date="2005-10" db="EMBL/GenBank/DDBJ databases">
        <authorList>
            <person name="Loftus B.J."/>
            <person name="Nene V.M."/>
            <person name="Hannick L.I."/>
            <person name="Bidwell S."/>
            <person name="Haas B."/>
            <person name="Amedeo P."/>
            <person name="Orvis J."/>
            <person name="Wortman J.R."/>
            <person name="White O.R."/>
            <person name="Salzberg S."/>
            <person name="Shumway M."/>
            <person name="Koo H."/>
            <person name="Zhao Y."/>
            <person name="Holmes M."/>
            <person name="Miller J."/>
            <person name="Schatz M."/>
            <person name="Pop M."/>
            <person name="Pai G."/>
            <person name="Utterback T."/>
            <person name="Rogers Y.-H."/>
            <person name="Kravitz S."/>
            <person name="Fraser C.M."/>
        </authorList>
    </citation>
    <scope>NUCLEOTIDE SEQUENCE</scope>
    <source>
        <strain evidence="6">Liverpool</strain>
    </source>
</reference>
<feature type="compositionally biased region" description="Basic residues" evidence="3">
    <location>
        <begin position="261"/>
        <end position="273"/>
    </location>
</feature>
<evidence type="ECO:0000313" key="7">
    <source>
        <dbReference type="Proteomes" id="UP000682892"/>
    </source>
</evidence>
<gene>
    <name evidence="6" type="ORF">AaeL_AAEL007556</name>
</gene>
<dbReference type="OMA" id="NSYFQGP"/>
<feature type="region of interest" description="Disordered" evidence="3">
    <location>
        <begin position="242"/>
        <end position="327"/>
    </location>
</feature>
<dbReference type="Pfam" id="PF12752">
    <property type="entry name" value="SUZ"/>
    <property type="match status" value="1"/>
</dbReference>
<comment type="similarity">
    <text evidence="1">Belongs to the SZRD1 family.</text>
</comment>
<dbReference type="HOGENOM" id="CLU_730016_0_0_1"/>
<evidence type="ECO:0000256" key="2">
    <source>
        <dbReference type="ARBA" id="ARBA00044802"/>
    </source>
</evidence>
<feature type="region of interest" description="Disordered" evidence="3">
    <location>
        <begin position="1"/>
        <end position="20"/>
    </location>
</feature>
<feature type="compositionally biased region" description="Low complexity" evidence="3">
    <location>
        <begin position="156"/>
        <end position="180"/>
    </location>
</feature>
<feature type="domain" description="SUZ-C" evidence="5">
    <location>
        <begin position="281"/>
        <end position="327"/>
    </location>
</feature>
<evidence type="ECO:0000259" key="4">
    <source>
        <dbReference type="PROSITE" id="PS51673"/>
    </source>
</evidence>
<feature type="region of interest" description="Disordered" evidence="3">
    <location>
        <begin position="26"/>
        <end position="63"/>
    </location>
</feature>
<dbReference type="Pfam" id="PF12901">
    <property type="entry name" value="SUZ-C"/>
    <property type="match status" value="1"/>
</dbReference>
<dbReference type="InterPro" id="IPR039228">
    <property type="entry name" value="SZRD1"/>
</dbReference>